<organism evidence="5 6">
    <name type="scientific">Candidatus Eisenbergiella stercorigallinarum</name>
    <dbReference type="NCBI Taxonomy" id="2838557"/>
    <lineage>
        <taxon>Bacteria</taxon>
        <taxon>Bacillati</taxon>
        <taxon>Bacillota</taxon>
        <taxon>Clostridia</taxon>
        <taxon>Lachnospirales</taxon>
        <taxon>Lachnospiraceae</taxon>
        <taxon>Eisenbergiella</taxon>
    </lineage>
</organism>
<comment type="similarity">
    <text evidence="1">Belongs to the LytR/CpsA/Psr (LCP) family.</text>
</comment>
<feature type="region of interest" description="Disordered" evidence="2">
    <location>
        <begin position="67"/>
        <end position="94"/>
    </location>
</feature>
<comment type="caution">
    <text evidence="5">The sequence shown here is derived from an EMBL/GenBank/DDBJ whole genome shotgun (WGS) entry which is preliminary data.</text>
</comment>
<gene>
    <name evidence="5" type="ORF">H9912_11925</name>
</gene>
<evidence type="ECO:0000313" key="5">
    <source>
        <dbReference type="EMBL" id="HJD32628.1"/>
    </source>
</evidence>
<keyword evidence="3" id="KW-0472">Membrane</keyword>
<evidence type="ECO:0000256" key="3">
    <source>
        <dbReference type="SAM" id="Phobius"/>
    </source>
</evidence>
<dbReference type="InterPro" id="IPR050922">
    <property type="entry name" value="LytR/CpsA/Psr_CW_biosynth"/>
</dbReference>
<accession>A0A9D2R304</accession>
<keyword evidence="3" id="KW-0812">Transmembrane</keyword>
<reference evidence="5" key="1">
    <citation type="journal article" date="2021" name="PeerJ">
        <title>Extensive microbial diversity within the chicken gut microbiome revealed by metagenomics and culture.</title>
        <authorList>
            <person name="Gilroy R."/>
            <person name="Ravi A."/>
            <person name="Getino M."/>
            <person name="Pursley I."/>
            <person name="Horton D.L."/>
            <person name="Alikhan N.F."/>
            <person name="Baker D."/>
            <person name="Gharbi K."/>
            <person name="Hall N."/>
            <person name="Watson M."/>
            <person name="Adriaenssens E.M."/>
            <person name="Foster-Nyarko E."/>
            <person name="Jarju S."/>
            <person name="Secka A."/>
            <person name="Antonio M."/>
            <person name="Oren A."/>
            <person name="Chaudhuri R.R."/>
            <person name="La Ragione R."/>
            <person name="Hildebrand F."/>
            <person name="Pallen M.J."/>
        </authorList>
    </citation>
    <scope>NUCLEOTIDE SEQUENCE</scope>
    <source>
        <strain evidence="5">ChiHjej8B7-25341</strain>
    </source>
</reference>
<dbReference type="AlphaFoldDB" id="A0A9D2R304"/>
<dbReference type="NCBIfam" id="TIGR00350">
    <property type="entry name" value="lytR_cpsA_psr"/>
    <property type="match status" value="1"/>
</dbReference>
<evidence type="ECO:0000256" key="1">
    <source>
        <dbReference type="ARBA" id="ARBA00006068"/>
    </source>
</evidence>
<feature type="transmembrane region" description="Helical" evidence="3">
    <location>
        <begin position="35"/>
        <end position="60"/>
    </location>
</feature>
<keyword evidence="3" id="KW-1133">Transmembrane helix</keyword>
<dbReference type="Gene3D" id="3.40.630.190">
    <property type="entry name" value="LCP protein"/>
    <property type="match status" value="1"/>
</dbReference>
<feature type="region of interest" description="Disordered" evidence="2">
    <location>
        <begin position="1"/>
        <end position="30"/>
    </location>
</feature>
<dbReference type="PANTHER" id="PTHR33392:SF6">
    <property type="entry name" value="POLYISOPRENYL-TEICHOIC ACID--PEPTIDOGLYCAN TEICHOIC ACID TRANSFERASE TAGU"/>
    <property type="match status" value="1"/>
</dbReference>
<dbReference type="PANTHER" id="PTHR33392">
    <property type="entry name" value="POLYISOPRENYL-TEICHOIC ACID--PEPTIDOGLYCAN TEICHOIC ACID TRANSFERASE TAGU"/>
    <property type="match status" value="1"/>
</dbReference>
<evidence type="ECO:0000256" key="2">
    <source>
        <dbReference type="SAM" id="MobiDB-lite"/>
    </source>
</evidence>
<feature type="domain" description="Cell envelope-related transcriptional attenuator" evidence="4">
    <location>
        <begin position="136"/>
        <end position="294"/>
    </location>
</feature>
<name>A0A9D2R304_9FIRM</name>
<dbReference type="InterPro" id="IPR004474">
    <property type="entry name" value="LytR_CpsA_psr"/>
</dbReference>
<evidence type="ECO:0000259" key="4">
    <source>
        <dbReference type="Pfam" id="PF03816"/>
    </source>
</evidence>
<evidence type="ECO:0000313" key="6">
    <source>
        <dbReference type="Proteomes" id="UP000823851"/>
    </source>
</evidence>
<dbReference type="EMBL" id="DWUW01000340">
    <property type="protein sequence ID" value="HJD32628.1"/>
    <property type="molecule type" value="Genomic_DNA"/>
</dbReference>
<sequence>MSQTEIKKGKKRRKAGERETAGRRRRRRRTPAGRVTTAVLIFLSAVILILLAAAAAIVLLNAHGRSSLQKKQEERPEQMTEMADEPETSDNLPPGAIRYQGKAYLYKEDILTFLCMGIDRKGEVEASDDLFKGGQADSLFLAVLDPDEKRIRIVGINRDTMTEISVYDANGLYAGKEVAQIALAHAYGEGLEESCENTVEAVSNLFYGLPIHGYCALNMSVISDINDAVGGVDVTIPASLEGKEDGWTEGAQVHLMGDAAYTFIHYRDTGVARSAEERLERQKQYLNGFVAQAKEAMRADMTLPLKLYTEMTPYMVTDITADEVVYLAGQALSYSFSPEDIYGMEGHVEMGEVFEEFYQDDTALYEMILEVFYEELPE</sequence>
<reference evidence="5" key="2">
    <citation type="submission" date="2021-04" db="EMBL/GenBank/DDBJ databases">
        <authorList>
            <person name="Gilroy R."/>
        </authorList>
    </citation>
    <scope>NUCLEOTIDE SEQUENCE</scope>
    <source>
        <strain evidence="5">ChiHjej8B7-25341</strain>
    </source>
</reference>
<proteinExistence type="inferred from homology"/>
<protein>
    <submittedName>
        <fullName evidence="5">LCP family protein</fullName>
    </submittedName>
</protein>
<dbReference type="Pfam" id="PF03816">
    <property type="entry name" value="LytR_cpsA_psr"/>
    <property type="match status" value="1"/>
</dbReference>
<dbReference type="Proteomes" id="UP000823851">
    <property type="component" value="Unassembled WGS sequence"/>
</dbReference>